<feature type="region of interest" description="Disordered" evidence="1">
    <location>
        <begin position="126"/>
        <end position="152"/>
    </location>
</feature>
<proteinExistence type="predicted"/>
<protein>
    <submittedName>
        <fullName evidence="2">Uncharacterized protein</fullName>
    </submittedName>
</protein>
<feature type="compositionally biased region" description="Polar residues" evidence="1">
    <location>
        <begin position="130"/>
        <end position="150"/>
    </location>
</feature>
<evidence type="ECO:0000313" key="2">
    <source>
        <dbReference type="EMBL" id="OBS17838.1"/>
    </source>
</evidence>
<dbReference type="Proteomes" id="UP000091967">
    <property type="component" value="Unassembled WGS sequence"/>
</dbReference>
<name>A0A1B8ABI3_FUSPO</name>
<accession>A0A1B8ABI3</accession>
<dbReference type="EMBL" id="LYXU01000004">
    <property type="protein sequence ID" value="OBS17838.1"/>
    <property type="molecule type" value="Genomic_DNA"/>
</dbReference>
<evidence type="ECO:0000256" key="1">
    <source>
        <dbReference type="SAM" id="MobiDB-lite"/>
    </source>
</evidence>
<dbReference type="AlphaFoldDB" id="A0A1B8ABI3"/>
<dbReference type="OMA" id="HDMATIS"/>
<keyword evidence="3" id="KW-1185">Reference proteome</keyword>
<gene>
    <name evidence="2" type="ORF">FPOA_09567</name>
</gene>
<sequence>MTPTTFFRDPTKVNPHDEVARRLFLVAYMKASGHYKKELLEQWHKKAVMDLSRNLHSKGVRRVGHLAFEYMVDSLVWDDFLDSEGIRGVAPEFPWNNPPDENDYSQGISTAFMDWCLENGQEVPRDVPVSVSTNSTPQQVSQNKSSSQEGVDNDKLMEQPHIPSLAVRQIIWESVNGNLSFIYPVVGPFEIEVPSSLDFHGLIWGDDGKLYDQMISSLHDFLTIGWTIAGGRPSSLVVGFKPSHEDAARCHRQWLDLTTLWEDVITWVMAVRRGSSATLSDTLTIQHCARMGVVYSKSHGRPTGLHSESGPAEEE</sequence>
<evidence type="ECO:0000313" key="3">
    <source>
        <dbReference type="Proteomes" id="UP000091967"/>
    </source>
</evidence>
<organism evidence="2 3">
    <name type="scientific">Fusarium poae</name>
    <dbReference type="NCBI Taxonomy" id="36050"/>
    <lineage>
        <taxon>Eukaryota</taxon>
        <taxon>Fungi</taxon>
        <taxon>Dikarya</taxon>
        <taxon>Ascomycota</taxon>
        <taxon>Pezizomycotina</taxon>
        <taxon>Sordariomycetes</taxon>
        <taxon>Hypocreomycetidae</taxon>
        <taxon>Hypocreales</taxon>
        <taxon>Nectriaceae</taxon>
        <taxon>Fusarium</taxon>
    </lineage>
</organism>
<comment type="caution">
    <text evidence="2">The sequence shown here is derived from an EMBL/GenBank/DDBJ whole genome shotgun (WGS) entry which is preliminary data.</text>
</comment>
<reference evidence="2 3" key="1">
    <citation type="submission" date="2016-06" db="EMBL/GenBank/DDBJ databases">
        <title>Living apart together: crosstalk between the core and supernumerary genomes in a fungal plant pathogen.</title>
        <authorList>
            <person name="Vanheule A."/>
            <person name="Audenaert K."/>
            <person name="Warris S."/>
            <person name="Van De Geest H."/>
            <person name="Schijlen E."/>
            <person name="Hofte M."/>
            <person name="De Saeger S."/>
            <person name="Haesaert G."/>
            <person name="Waalwijk C."/>
            <person name="Van Der Lee T."/>
        </authorList>
    </citation>
    <scope>NUCLEOTIDE SEQUENCE [LARGE SCALE GENOMIC DNA]</scope>
    <source>
        <strain evidence="2 3">2516</strain>
    </source>
</reference>